<keyword evidence="2" id="KW-1185">Reference proteome</keyword>
<evidence type="ECO:0000313" key="2">
    <source>
        <dbReference type="Proteomes" id="UP000000768"/>
    </source>
</evidence>
<reference evidence="1 2" key="1">
    <citation type="journal article" date="2009" name="Nature">
        <title>The Sorghum bicolor genome and the diversification of grasses.</title>
        <authorList>
            <person name="Paterson A.H."/>
            <person name="Bowers J.E."/>
            <person name="Bruggmann R."/>
            <person name="Dubchak I."/>
            <person name="Grimwood J."/>
            <person name="Gundlach H."/>
            <person name="Haberer G."/>
            <person name="Hellsten U."/>
            <person name="Mitros T."/>
            <person name="Poliakov A."/>
            <person name="Schmutz J."/>
            <person name="Spannagl M."/>
            <person name="Tang H."/>
            <person name="Wang X."/>
            <person name="Wicker T."/>
            <person name="Bharti A.K."/>
            <person name="Chapman J."/>
            <person name="Feltus F.A."/>
            <person name="Gowik U."/>
            <person name="Grigoriev I.V."/>
            <person name="Lyons E."/>
            <person name="Maher C.A."/>
            <person name="Martis M."/>
            <person name="Narechania A."/>
            <person name="Otillar R.P."/>
            <person name="Penning B.W."/>
            <person name="Salamov A.A."/>
            <person name="Wang Y."/>
            <person name="Zhang L."/>
            <person name="Carpita N.C."/>
            <person name="Freeling M."/>
            <person name="Gingle A.R."/>
            <person name="Hash C.T."/>
            <person name="Keller B."/>
            <person name="Klein P."/>
            <person name="Kresovich S."/>
            <person name="McCann M.C."/>
            <person name="Ming R."/>
            <person name="Peterson D.G."/>
            <person name="Mehboob-ur-Rahman"/>
            <person name="Ware D."/>
            <person name="Westhoff P."/>
            <person name="Mayer K.F."/>
            <person name="Messing J."/>
            <person name="Rokhsar D.S."/>
        </authorList>
    </citation>
    <scope>NUCLEOTIDE SEQUENCE [LARGE SCALE GENOMIC DNA]</scope>
    <source>
        <strain evidence="2">cv. BTx623</strain>
    </source>
</reference>
<dbReference type="Proteomes" id="UP000000768">
    <property type="component" value="Chromosome 9"/>
</dbReference>
<dbReference type="InParanoid" id="A0A1B6P9M0"/>
<protein>
    <submittedName>
        <fullName evidence="1">Uncharacterized protein</fullName>
    </submittedName>
</protein>
<dbReference type="AlphaFoldDB" id="A0A1B6P9M0"/>
<name>A0A1B6P9M0_SORBI</name>
<accession>A0A1B6P9M0</accession>
<proteinExistence type="predicted"/>
<dbReference type="EMBL" id="CM000768">
    <property type="protein sequence ID" value="KXG22366.1"/>
    <property type="molecule type" value="Genomic_DNA"/>
</dbReference>
<evidence type="ECO:0000313" key="1">
    <source>
        <dbReference type="EMBL" id="KXG22366.1"/>
    </source>
</evidence>
<dbReference type="Gramene" id="KXG22366">
    <property type="protein sequence ID" value="KXG22366"/>
    <property type="gene ID" value="SORBI_3009G201300"/>
</dbReference>
<reference evidence="2" key="2">
    <citation type="journal article" date="2018" name="Plant J.">
        <title>The Sorghum bicolor reference genome: improved assembly, gene annotations, a transcriptome atlas, and signatures of genome organization.</title>
        <authorList>
            <person name="McCormick R.F."/>
            <person name="Truong S.K."/>
            <person name="Sreedasyam A."/>
            <person name="Jenkins J."/>
            <person name="Shu S."/>
            <person name="Sims D."/>
            <person name="Kennedy M."/>
            <person name="Amirebrahimi M."/>
            <person name="Weers B.D."/>
            <person name="McKinley B."/>
            <person name="Mattison A."/>
            <person name="Morishige D.T."/>
            <person name="Grimwood J."/>
            <person name="Schmutz J."/>
            <person name="Mullet J.E."/>
        </authorList>
    </citation>
    <scope>NUCLEOTIDE SEQUENCE [LARGE SCALE GENOMIC DNA]</scope>
    <source>
        <strain evidence="2">cv. BTx623</strain>
    </source>
</reference>
<organism evidence="1 2">
    <name type="scientific">Sorghum bicolor</name>
    <name type="common">Sorghum</name>
    <name type="synonym">Sorghum vulgare</name>
    <dbReference type="NCBI Taxonomy" id="4558"/>
    <lineage>
        <taxon>Eukaryota</taxon>
        <taxon>Viridiplantae</taxon>
        <taxon>Streptophyta</taxon>
        <taxon>Embryophyta</taxon>
        <taxon>Tracheophyta</taxon>
        <taxon>Spermatophyta</taxon>
        <taxon>Magnoliopsida</taxon>
        <taxon>Liliopsida</taxon>
        <taxon>Poales</taxon>
        <taxon>Poaceae</taxon>
        <taxon>PACMAD clade</taxon>
        <taxon>Panicoideae</taxon>
        <taxon>Andropogonodae</taxon>
        <taxon>Andropogoneae</taxon>
        <taxon>Sorghinae</taxon>
        <taxon>Sorghum</taxon>
    </lineage>
</organism>
<sequence length="75" mass="8318">MTIGSRGRYRCMVRTHEAVGVLMFTKAKLSNNACKELIEAAWDIADQSLNPEGGITLQKFKEILSQVFVGQTCVL</sequence>
<gene>
    <name evidence="1" type="ORF">SORBI_3009G201300</name>
</gene>